<feature type="transmembrane region" description="Helical" evidence="9">
    <location>
        <begin position="46"/>
        <end position="73"/>
    </location>
</feature>
<comment type="similarity">
    <text evidence="2">Belongs to the G-protein coupled receptor 1 family.</text>
</comment>
<dbReference type="GO" id="GO:0042923">
    <property type="term" value="F:neuropeptide binding"/>
    <property type="evidence" value="ECO:0007669"/>
    <property type="project" value="TreeGrafter"/>
</dbReference>
<evidence type="ECO:0000256" key="3">
    <source>
        <dbReference type="ARBA" id="ARBA00022692"/>
    </source>
</evidence>
<feature type="transmembrane region" description="Helical" evidence="9">
    <location>
        <begin position="203"/>
        <end position="225"/>
    </location>
</feature>
<evidence type="ECO:0000256" key="8">
    <source>
        <dbReference type="ARBA" id="ARBA00023224"/>
    </source>
</evidence>
<dbReference type="PROSITE" id="PS50262">
    <property type="entry name" value="G_PROTEIN_RECEP_F1_2"/>
    <property type="match status" value="1"/>
</dbReference>
<dbReference type="SUPFAM" id="SSF81321">
    <property type="entry name" value="Family A G protein-coupled receptor-like"/>
    <property type="match status" value="1"/>
</dbReference>
<gene>
    <name evidence="11" type="ORF">BJG266_LOCUS18179</name>
</gene>
<evidence type="ECO:0000256" key="4">
    <source>
        <dbReference type="ARBA" id="ARBA00022989"/>
    </source>
</evidence>
<protein>
    <recommendedName>
        <fullName evidence="10">G-protein coupled receptors family 1 profile domain-containing protein</fullName>
    </recommendedName>
</protein>
<keyword evidence="4 9" id="KW-1133">Transmembrane helix</keyword>
<feature type="domain" description="G-protein coupled receptors family 1 profile" evidence="10">
    <location>
        <begin position="64"/>
        <end position="311"/>
    </location>
</feature>
<dbReference type="PANTHER" id="PTHR24235">
    <property type="entry name" value="NEUROPEPTIDE Y RECEPTOR"/>
    <property type="match status" value="1"/>
</dbReference>
<feature type="transmembrane region" description="Helical" evidence="9">
    <location>
        <begin position="291"/>
        <end position="314"/>
    </location>
</feature>
<dbReference type="InterPro" id="IPR000611">
    <property type="entry name" value="NPY_rcpt"/>
</dbReference>
<dbReference type="Pfam" id="PF00001">
    <property type="entry name" value="7tm_1"/>
    <property type="match status" value="1"/>
</dbReference>
<dbReference type="PRINTS" id="PR01012">
    <property type="entry name" value="NRPEPTIDEYR"/>
</dbReference>
<evidence type="ECO:0000256" key="1">
    <source>
        <dbReference type="ARBA" id="ARBA00004141"/>
    </source>
</evidence>
<dbReference type="EMBL" id="CAJNOI010000091">
    <property type="protein sequence ID" value="CAF1043005.1"/>
    <property type="molecule type" value="Genomic_DNA"/>
</dbReference>
<dbReference type="InterPro" id="IPR000276">
    <property type="entry name" value="GPCR_Rhodpsn"/>
</dbReference>
<keyword evidence="5" id="KW-0297">G-protein coupled receptor</keyword>
<comment type="caution">
    <text evidence="11">The sequence shown here is derived from an EMBL/GenBank/DDBJ whole genome shotgun (WGS) entry which is preliminary data.</text>
</comment>
<feature type="transmembrane region" description="Helical" evidence="9">
    <location>
        <begin position="258"/>
        <end position="279"/>
    </location>
</feature>
<dbReference type="GO" id="GO:0004983">
    <property type="term" value="F:neuropeptide Y receptor activity"/>
    <property type="evidence" value="ECO:0007669"/>
    <property type="project" value="InterPro"/>
</dbReference>
<accession>A0A814JV71</accession>
<organism evidence="11 12">
    <name type="scientific">Adineta steineri</name>
    <dbReference type="NCBI Taxonomy" id="433720"/>
    <lineage>
        <taxon>Eukaryota</taxon>
        <taxon>Metazoa</taxon>
        <taxon>Spiralia</taxon>
        <taxon>Gnathifera</taxon>
        <taxon>Rotifera</taxon>
        <taxon>Eurotatoria</taxon>
        <taxon>Bdelloidea</taxon>
        <taxon>Adinetida</taxon>
        <taxon>Adinetidae</taxon>
        <taxon>Adineta</taxon>
    </lineage>
</organism>
<keyword evidence="6 9" id="KW-0472">Membrane</keyword>
<evidence type="ECO:0000256" key="9">
    <source>
        <dbReference type="SAM" id="Phobius"/>
    </source>
</evidence>
<feature type="transmembrane region" description="Helical" evidence="9">
    <location>
        <begin position="85"/>
        <end position="109"/>
    </location>
</feature>
<evidence type="ECO:0000256" key="5">
    <source>
        <dbReference type="ARBA" id="ARBA00023040"/>
    </source>
</evidence>
<dbReference type="Proteomes" id="UP000663877">
    <property type="component" value="Unassembled WGS sequence"/>
</dbReference>
<dbReference type="GO" id="GO:0043005">
    <property type="term" value="C:neuron projection"/>
    <property type="evidence" value="ECO:0007669"/>
    <property type="project" value="TreeGrafter"/>
</dbReference>
<sequence>MFPAFNHSGYTPMNMSHYAAFIMTRPPVIPMTTTTGPIPLENRPPIMATFISLYVLIFFFGISGNALVVLVVCRNKAMQTVTNVFITNLALSDILMCCLAVPFTPISAYGNTWHLGRVLCHLVPMSLGISVYVSTLTSLAIAVDRYFVIVHPFRSRMRLGVCILLIIVIWVVGISISLPLAIYMRFDSVKCEEYWPQYTSRRFFNFSSLILQYLIPFSVISFSYYKVWVALARRSLPGRTRVREEVEICRKKRTNRMLIAMVVIFAICWLPLNIVHMVAEFHRSALIHYKVLFLSTHVIAMSSTIYNPFLYSWLNDNFRKEFQQIIPCLFKVCWCFNRRRVNHPSTQLTNVVDGEFFERPSTYQIPAESTIATYTQTFSHVKNSQSNGKINGLPMKKLSSQEPCLLSPLDDTSIQLNPQQETIFMSTNTNSNHI</sequence>
<feature type="transmembrane region" description="Helical" evidence="9">
    <location>
        <begin position="159"/>
        <end position="183"/>
    </location>
</feature>
<dbReference type="AlphaFoldDB" id="A0A814JV71"/>
<dbReference type="CDD" id="cd15203">
    <property type="entry name" value="7tmA_NPYR-like"/>
    <property type="match status" value="1"/>
</dbReference>
<evidence type="ECO:0000313" key="12">
    <source>
        <dbReference type="Proteomes" id="UP000663877"/>
    </source>
</evidence>
<feature type="transmembrane region" description="Helical" evidence="9">
    <location>
        <begin position="129"/>
        <end position="147"/>
    </location>
</feature>
<evidence type="ECO:0000313" key="11">
    <source>
        <dbReference type="EMBL" id="CAF1043005.1"/>
    </source>
</evidence>
<dbReference type="GO" id="GO:0005886">
    <property type="term" value="C:plasma membrane"/>
    <property type="evidence" value="ECO:0007669"/>
    <property type="project" value="TreeGrafter"/>
</dbReference>
<evidence type="ECO:0000256" key="2">
    <source>
        <dbReference type="ARBA" id="ARBA00010663"/>
    </source>
</evidence>
<evidence type="ECO:0000259" key="10">
    <source>
        <dbReference type="PROSITE" id="PS50262"/>
    </source>
</evidence>
<dbReference type="PANTHER" id="PTHR24235:SF29">
    <property type="entry name" value="GH23382P"/>
    <property type="match status" value="1"/>
</dbReference>
<proteinExistence type="inferred from homology"/>
<dbReference type="SMART" id="SM01381">
    <property type="entry name" value="7TM_GPCR_Srsx"/>
    <property type="match status" value="1"/>
</dbReference>
<reference evidence="11" key="1">
    <citation type="submission" date="2021-02" db="EMBL/GenBank/DDBJ databases">
        <authorList>
            <person name="Nowell W R."/>
        </authorList>
    </citation>
    <scope>NUCLEOTIDE SEQUENCE</scope>
</reference>
<keyword evidence="8" id="KW-0807">Transducer</keyword>
<evidence type="ECO:0000256" key="6">
    <source>
        <dbReference type="ARBA" id="ARBA00023136"/>
    </source>
</evidence>
<dbReference type="InterPro" id="IPR017452">
    <property type="entry name" value="GPCR_Rhodpsn_7TM"/>
</dbReference>
<comment type="subcellular location">
    <subcellularLocation>
        <location evidence="1">Membrane</location>
        <topology evidence="1">Multi-pass membrane protein</topology>
    </subcellularLocation>
</comment>
<name>A0A814JV71_9BILA</name>
<keyword evidence="3 9" id="KW-0812">Transmembrane</keyword>
<dbReference type="Gene3D" id="1.20.1070.10">
    <property type="entry name" value="Rhodopsin 7-helix transmembrane proteins"/>
    <property type="match status" value="1"/>
</dbReference>
<dbReference type="PRINTS" id="PR00237">
    <property type="entry name" value="GPCRRHODOPSN"/>
</dbReference>
<keyword evidence="7" id="KW-0675">Receptor</keyword>
<evidence type="ECO:0000256" key="7">
    <source>
        <dbReference type="ARBA" id="ARBA00023170"/>
    </source>
</evidence>